<evidence type="ECO:0000256" key="6">
    <source>
        <dbReference type="SAM" id="MobiDB-lite"/>
    </source>
</evidence>
<feature type="compositionally biased region" description="Low complexity" evidence="6">
    <location>
        <begin position="261"/>
        <end position="282"/>
    </location>
</feature>
<dbReference type="Gene3D" id="1.10.10.60">
    <property type="entry name" value="Homeodomain-like"/>
    <property type="match status" value="1"/>
</dbReference>
<feature type="domain" description="Homeobox" evidence="7">
    <location>
        <begin position="137"/>
        <end position="173"/>
    </location>
</feature>
<dbReference type="InterPro" id="IPR008422">
    <property type="entry name" value="KN_HD"/>
</dbReference>
<evidence type="ECO:0000256" key="2">
    <source>
        <dbReference type="ARBA" id="ARBA00023125"/>
    </source>
</evidence>
<organism evidence="8 9">
    <name type="scientific">Mycena belliarum</name>
    <dbReference type="NCBI Taxonomy" id="1033014"/>
    <lineage>
        <taxon>Eukaryota</taxon>
        <taxon>Fungi</taxon>
        <taxon>Dikarya</taxon>
        <taxon>Basidiomycota</taxon>
        <taxon>Agaricomycotina</taxon>
        <taxon>Agaricomycetes</taxon>
        <taxon>Agaricomycetidae</taxon>
        <taxon>Agaricales</taxon>
        <taxon>Marasmiineae</taxon>
        <taxon>Mycenaceae</taxon>
        <taxon>Mycena</taxon>
    </lineage>
</organism>
<dbReference type="InterPro" id="IPR009057">
    <property type="entry name" value="Homeodomain-like_sf"/>
</dbReference>
<gene>
    <name evidence="8" type="ORF">B0H15DRAFT_795494</name>
</gene>
<evidence type="ECO:0000256" key="5">
    <source>
        <dbReference type="PROSITE-ProRule" id="PRU00108"/>
    </source>
</evidence>
<evidence type="ECO:0000256" key="4">
    <source>
        <dbReference type="ARBA" id="ARBA00023242"/>
    </source>
</evidence>
<protein>
    <recommendedName>
        <fullName evidence="7">Homeobox domain-containing protein</fullName>
    </recommendedName>
</protein>
<dbReference type="Proteomes" id="UP001222325">
    <property type="component" value="Unassembled WGS sequence"/>
</dbReference>
<accession>A0AAD6UP93</accession>
<comment type="subcellular location">
    <subcellularLocation>
        <location evidence="5">Nucleus</location>
    </subcellularLocation>
</comment>
<dbReference type="Pfam" id="PF12737">
    <property type="entry name" value="Mating_C"/>
    <property type="match status" value="1"/>
</dbReference>
<evidence type="ECO:0000313" key="9">
    <source>
        <dbReference type="Proteomes" id="UP001222325"/>
    </source>
</evidence>
<dbReference type="SUPFAM" id="SSF46689">
    <property type="entry name" value="Homeodomain-like"/>
    <property type="match status" value="1"/>
</dbReference>
<feature type="region of interest" description="Disordered" evidence="6">
    <location>
        <begin position="248"/>
        <end position="352"/>
    </location>
</feature>
<dbReference type="GO" id="GO:0005634">
    <property type="term" value="C:nucleus"/>
    <property type="evidence" value="ECO:0007669"/>
    <property type="project" value="UniProtKB-SubCell"/>
</dbReference>
<keyword evidence="4 5" id="KW-0539">Nucleus</keyword>
<evidence type="ECO:0000313" key="8">
    <source>
        <dbReference type="EMBL" id="KAJ7103342.1"/>
    </source>
</evidence>
<reference evidence="8" key="1">
    <citation type="submission" date="2023-03" db="EMBL/GenBank/DDBJ databases">
        <title>Massive genome expansion in bonnet fungi (Mycena s.s.) driven by repeated elements and novel gene families across ecological guilds.</title>
        <authorList>
            <consortium name="Lawrence Berkeley National Laboratory"/>
            <person name="Harder C.B."/>
            <person name="Miyauchi S."/>
            <person name="Viragh M."/>
            <person name="Kuo A."/>
            <person name="Thoen E."/>
            <person name="Andreopoulos B."/>
            <person name="Lu D."/>
            <person name="Skrede I."/>
            <person name="Drula E."/>
            <person name="Henrissat B."/>
            <person name="Morin E."/>
            <person name="Kohler A."/>
            <person name="Barry K."/>
            <person name="LaButti K."/>
            <person name="Morin E."/>
            <person name="Salamov A."/>
            <person name="Lipzen A."/>
            <person name="Mereny Z."/>
            <person name="Hegedus B."/>
            <person name="Baldrian P."/>
            <person name="Stursova M."/>
            <person name="Weitz H."/>
            <person name="Taylor A."/>
            <person name="Grigoriev I.V."/>
            <person name="Nagy L.G."/>
            <person name="Martin F."/>
            <person name="Kauserud H."/>
        </authorList>
    </citation>
    <scope>NUCLEOTIDE SEQUENCE</scope>
    <source>
        <strain evidence="8">CBHHK173m</strain>
    </source>
</reference>
<dbReference type="AlphaFoldDB" id="A0AAD6UP93"/>
<comment type="similarity">
    <text evidence="1">Belongs to the TALE/M-ATYP homeobox family.</text>
</comment>
<dbReference type="Pfam" id="PF05920">
    <property type="entry name" value="Homeobox_KN"/>
    <property type="match status" value="1"/>
</dbReference>
<keyword evidence="3 5" id="KW-0371">Homeobox</keyword>
<feature type="DNA-binding region" description="Homeobox" evidence="5">
    <location>
        <begin position="139"/>
        <end position="174"/>
    </location>
</feature>
<dbReference type="PROSITE" id="PS50071">
    <property type="entry name" value="HOMEOBOX_2"/>
    <property type="match status" value="1"/>
</dbReference>
<dbReference type="InterPro" id="IPR024441">
    <property type="entry name" value="Homeodomain1_C"/>
</dbReference>
<evidence type="ECO:0000256" key="1">
    <source>
        <dbReference type="ARBA" id="ARBA00005800"/>
    </source>
</evidence>
<sequence length="549" mass="60571">MSSSTLYQRLLTVEAEFIQVVETNDLDAATAFEKRWSQLSVDLAAAFNNGDVDAETATLANSISSTVTIVSDLFISLRTHSDTVAGHLDSMFDGLNLNIPESSSPPTTSAKALPIDSSSLPSYIEPAYTWLLKHLHNPYPNKDTKQRLADQSGASIERISDWFIDVRRRMGWTQLLRDEFYRKRNAQVDAARIFFKVDRGAPLPASIEGRFVAIENYAKEMYAAKLRQSDLSLKLTTAINDLTPELQEKARQQRKLKAQRAAYPSPAPSDASSPMSDPGASTSRKRSSSNASDDEPLSNKRPRTDDGPDAFSMPSPPDSRHASPALSRKRRLSDADAPSAKRPRNRAATATVPLTVTLSETPEILADWFSSDREGGTNLFDEGNLLDIKFFNPEDYDFLDNLPPTPAEPVLQELKTLPQQTTEPQEMLSFEIPADIQNLLDFSECPLAIDFCQPGPPSFGSFADPYSGHGPAVYEAPTYFEPYNNGYSYNYITPESVTESLGLQPLSYDSPVVYSAFPGGKASSAVSHGYTGQNHKNQNEYAMYQPAAY</sequence>
<comment type="caution">
    <text evidence="8">The sequence shown here is derived from an EMBL/GenBank/DDBJ whole genome shotgun (WGS) entry which is preliminary data.</text>
</comment>
<dbReference type="EMBL" id="JARJCN010000002">
    <property type="protein sequence ID" value="KAJ7103342.1"/>
    <property type="molecule type" value="Genomic_DNA"/>
</dbReference>
<name>A0AAD6UP93_9AGAR</name>
<keyword evidence="2 5" id="KW-0238">DNA-binding</keyword>
<dbReference type="CDD" id="cd00086">
    <property type="entry name" value="homeodomain"/>
    <property type="match status" value="1"/>
</dbReference>
<proteinExistence type="inferred from homology"/>
<dbReference type="GO" id="GO:0003677">
    <property type="term" value="F:DNA binding"/>
    <property type="evidence" value="ECO:0007669"/>
    <property type="project" value="UniProtKB-UniRule"/>
</dbReference>
<dbReference type="GO" id="GO:0006355">
    <property type="term" value="P:regulation of DNA-templated transcription"/>
    <property type="evidence" value="ECO:0007669"/>
    <property type="project" value="InterPro"/>
</dbReference>
<evidence type="ECO:0000259" key="7">
    <source>
        <dbReference type="PROSITE" id="PS50071"/>
    </source>
</evidence>
<evidence type="ECO:0000256" key="3">
    <source>
        <dbReference type="ARBA" id="ARBA00023155"/>
    </source>
</evidence>
<keyword evidence="9" id="KW-1185">Reference proteome</keyword>
<dbReference type="InterPro" id="IPR001356">
    <property type="entry name" value="HD"/>
</dbReference>